<reference evidence="2" key="1">
    <citation type="submission" date="2018-06" db="EMBL/GenBank/DDBJ databases">
        <authorList>
            <person name="Zhirakovskaya E."/>
        </authorList>
    </citation>
    <scope>NUCLEOTIDE SEQUENCE</scope>
</reference>
<dbReference type="Pfam" id="PF01979">
    <property type="entry name" value="Amidohydro_1"/>
    <property type="match status" value="1"/>
</dbReference>
<dbReference type="SUPFAM" id="SSF51556">
    <property type="entry name" value="Metallo-dependent hydrolases"/>
    <property type="match status" value="1"/>
</dbReference>
<dbReference type="AlphaFoldDB" id="A0A3B0VW10"/>
<organism evidence="2">
    <name type="scientific">hydrothermal vent metagenome</name>
    <dbReference type="NCBI Taxonomy" id="652676"/>
    <lineage>
        <taxon>unclassified sequences</taxon>
        <taxon>metagenomes</taxon>
        <taxon>ecological metagenomes</taxon>
    </lineage>
</organism>
<proteinExistence type="predicted"/>
<sequence length="387" mass="42100">TAAAARRNIMLTVENGIITAINPATRPGTDDGVPVDDLSCCTILPALVDCSVSLSHSPAVDRRMRSADEESGPAIKAAMLERHIYDCHAHGVRGAADCDDITSLMKDYQDKMAEEGIINIKTSGPLCRDRQWAPDSQVNNDFLKIAYTDNIEAADTPHPRLSHEDLRYILRLRGGEKAVVTANGRQSVEEALEAGCDAIEQGYAMGEDNLRKMADKGVLWIPNLLRAKNALDGAGSSGDVGCRFSHRYAAPGKRQPGVETFWQKTLNEQLKQLRFARELGLTTAVGTGAGSIGILHGESMAEEMKLFIKAGYTREEAICCASENGARFFGMDELGALTVGRQATFLITRGTVQQLPRKLSYLEGIYVDGTPSTIYHKNPIKQGKLFS</sequence>
<dbReference type="EMBL" id="UOEX01000366">
    <property type="protein sequence ID" value="VAW41049.1"/>
    <property type="molecule type" value="Genomic_DNA"/>
</dbReference>
<name>A0A3B0VW10_9ZZZZ</name>
<dbReference type="GO" id="GO:0016810">
    <property type="term" value="F:hydrolase activity, acting on carbon-nitrogen (but not peptide) bonds"/>
    <property type="evidence" value="ECO:0007669"/>
    <property type="project" value="InterPro"/>
</dbReference>
<dbReference type="InterPro" id="IPR006680">
    <property type="entry name" value="Amidohydro-rel"/>
</dbReference>
<dbReference type="Gene3D" id="3.20.20.140">
    <property type="entry name" value="Metal-dependent hydrolases"/>
    <property type="match status" value="2"/>
</dbReference>
<dbReference type="InterPro" id="IPR011059">
    <property type="entry name" value="Metal-dep_hydrolase_composite"/>
</dbReference>
<feature type="domain" description="Amidohydrolase-related" evidence="1">
    <location>
        <begin position="183"/>
        <end position="350"/>
    </location>
</feature>
<dbReference type="PANTHER" id="PTHR43135">
    <property type="entry name" value="ALPHA-D-RIBOSE 1-METHYLPHOSPHONATE 5-TRIPHOSPHATE DIPHOSPHATASE"/>
    <property type="match status" value="1"/>
</dbReference>
<feature type="non-terminal residue" evidence="2">
    <location>
        <position position="1"/>
    </location>
</feature>
<dbReference type="PANTHER" id="PTHR43135:SF3">
    <property type="entry name" value="ALPHA-D-RIBOSE 1-METHYLPHOSPHONATE 5-TRIPHOSPHATE DIPHOSPHATASE"/>
    <property type="match status" value="1"/>
</dbReference>
<accession>A0A3B0VW10</accession>
<gene>
    <name evidence="2" type="ORF">MNBD_DELTA03-1543</name>
</gene>
<protein>
    <recommendedName>
        <fullName evidence="1">Amidohydrolase-related domain-containing protein</fullName>
    </recommendedName>
</protein>
<evidence type="ECO:0000313" key="2">
    <source>
        <dbReference type="EMBL" id="VAW41049.1"/>
    </source>
</evidence>
<evidence type="ECO:0000259" key="1">
    <source>
        <dbReference type="Pfam" id="PF01979"/>
    </source>
</evidence>
<dbReference type="InterPro" id="IPR032466">
    <property type="entry name" value="Metal_Hydrolase"/>
</dbReference>
<dbReference type="InterPro" id="IPR051781">
    <property type="entry name" value="Metallo-dep_Hydrolase"/>
</dbReference>
<dbReference type="Gene3D" id="2.30.40.10">
    <property type="entry name" value="Urease, subunit C, domain 1"/>
    <property type="match status" value="2"/>
</dbReference>